<keyword evidence="1" id="KW-0472">Membrane</keyword>
<dbReference type="AlphaFoldDB" id="A0A922HR42"/>
<name>A0A922HR42_DERFA</name>
<reference evidence="2" key="1">
    <citation type="submission" date="2013-05" db="EMBL/GenBank/DDBJ databases">
        <authorList>
            <person name="Yim A.K.Y."/>
            <person name="Chan T.F."/>
            <person name="Ji K.M."/>
            <person name="Liu X.Y."/>
            <person name="Zhou J.W."/>
            <person name="Li R.Q."/>
            <person name="Yang K.Y."/>
            <person name="Li J."/>
            <person name="Li M."/>
            <person name="Law P.T.W."/>
            <person name="Wu Y.L."/>
            <person name="Cai Z.L."/>
            <person name="Qin H."/>
            <person name="Bao Y."/>
            <person name="Leung R.K.K."/>
            <person name="Ng P.K.S."/>
            <person name="Zou J."/>
            <person name="Zhong X.J."/>
            <person name="Ran P.X."/>
            <person name="Zhong N.S."/>
            <person name="Liu Z.G."/>
            <person name="Tsui S.K.W."/>
        </authorList>
    </citation>
    <scope>NUCLEOTIDE SEQUENCE</scope>
    <source>
        <strain evidence="2">Derf</strain>
        <tissue evidence="2">Whole organism</tissue>
    </source>
</reference>
<dbReference type="Proteomes" id="UP000790347">
    <property type="component" value="Unassembled WGS sequence"/>
</dbReference>
<accession>A0A922HR42</accession>
<comment type="caution">
    <text evidence="2">The sequence shown here is derived from an EMBL/GenBank/DDBJ whole genome shotgun (WGS) entry which is preliminary data.</text>
</comment>
<reference evidence="2" key="2">
    <citation type="journal article" date="2022" name="Res Sq">
        <title>Comparative Genomics Reveals Insights into the Divergent Evolution of Astigmatic Mites and Household Pest Adaptations.</title>
        <authorList>
            <person name="Xiong Q."/>
            <person name="Wan A.T.-Y."/>
            <person name="Liu X.-Y."/>
            <person name="Fung C.S.-H."/>
            <person name="Xiao X."/>
            <person name="Malainual N."/>
            <person name="Hou J."/>
            <person name="Wang L."/>
            <person name="Wang M."/>
            <person name="Yang K."/>
            <person name="Cui Y."/>
            <person name="Leung E."/>
            <person name="Nong W."/>
            <person name="Shin S.-K."/>
            <person name="Au S."/>
            <person name="Jeong K.Y."/>
            <person name="Chew F.T."/>
            <person name="Hui J."/>
            <person name="Leung T.F."/>
            <person name="Tungtrongchitr A."/>
            <person name="Zhong N."/>
            <person name="Liu Z."/>
            <person name="Tsui S."/>
        </authorList>
    </citation>
    <scope>NUCLEOTIDE SEQUENCE</scope>
    <source>
        <strain evidence="2">Derf</strain>
        <tissue evidence="2">Whole organism</tissue>
    </source>
</reference>
<evidence type="ECO:0000313" key="3">
    <source>
        <dbReference type="Proteomes" id="UP000790347"/>
    </source>
</evidence>
<gene>
    <name evidence="2" type="ORF">DERF_012939</name>
</gene>
<protein>
    <submittedName>
        <fullName evidence="2">Uncharacterized protein</fullName>
    </submittedName>
</protein>
<sequence>MIIGIQINICENMVNETYNWCRLYKNDHGNDAEHYKFIGGYLVTNMVRCLMKLSGNFLISLSINDSNTYISQRPELDWIVGAIIRLVYLFLLGLFLKFYNHQIEIRLMIMFEINSADRRRTIGKLNLEPRIEFGHCLVTWTANIGSISNDHGSPANNWEIESRTTDRIWTLSCNMDREYWIYFKRDN</sequence>
<keyword evidence="1" id="KW-1133">Transmembrane helix</keyword>
<dbReference type="EMBL" id="ASGP02000006">
    <property type="protein sequence ID" value="KAH9502150.1"/>
    <property type="molecule type" value="Genomic_DNA"/>
</dbReference>
<evidence type="ECO:0000313" key="2">
    <source>
        <dbReference type="EMBL" id="KAH9502150.1"/>
    </source>
</evidence>
<organism evidence="2 3">
    <name type="scientific">Dermatophagoides farinae</name>
    <name type="common">American house dust mite</name>
    <dbReference type="NCBI Taxonomy" id="6954"/>
    <lineage>
        <taxon>Eukaryota</taxon>
        <taxon>Metazoa</taxon>
        <taxon>Ecdysozoa</taxon>
        <taxon>Arthropoda</taxon>
        <taxon>Chelicerata</taxon>
        <taxon>Arachnida</taxon>
        <taxon>Acari</taxon>
        <taxon>Acariformes</taxon>
        <taxon>Sarcoptiformes</taxon>
        <taxon>Astigmata</taxon>
        <taxon>Psoroptidia</taxon>
        <taxon>Analgoidea</taxon>
        <taxon>Pyroglyphidae</taxon>
        <taxon>Dermatophagoidinae</taxon>
        <taxon>Dermatophagoides</taxon>
    </lineage>
</organism>
<proteinExistence type="predicted"/>
<feature type="transmembrane region" description="Helical" evidence="1">
    <location>
        <begin position="78"/>
        <end position="99"/>
    </location>
</feature>
<keyword evidence="1" id="KW-0812">Transmembrane</keyword>
<evidence type="ECO:0000256" key="1">
    <source>
        <dbReference type="SAM" id="Phobius"/>
    </source>
</evidence>
<keyword evidence="3" id="KW-1185">Reference proteome</keyword>